<name>A0A0H2S370_9AGAM</name>
<gene>
    <name evidence="1" type="ORF">SCHPADRAFT_226149</name>
</gene>
<organism evidence="1 2">
    <name type="scientific">Schizopora paradoxa</name>
    <dbReference type="NCBI Taxonomy" id="27342"/>
    <lineage>
        <taxon>Eukaryota</taxon>
        <taxon>Fungi</taxon>
        <taxon>Dikarya</taxon>
        <taxon>Basidiomycota</taxon>
        <taxon>Agaricomycotina</taxon>
        <taxon>Agaricomycetes</taxon>
        <taxon>Hymenochaetales</taxon>
        <taxon>Schizoporaceae</taxon>
        <taxon>Schizopora</taxon>
    </lineage>
</organism>
<reference evidence="1 2" key="1">
    <citation type="submission" date="2015-04" db="EMBL/GenBank/DDBJ databases">
        <title>Complete genome sequence of Schizopora paradoxa KUC8140, a cosmopolitan wood degrader in East Asia.</title>
        <authorList>
            <consortium name="DOE Joint Genome Institute"/>
            <person name="Min B."/>
            <person name="Park H."/>
            <person name="Jang Y."/>
            <person name="Kim J.-J."/>
            <person name="Kim K.H."/>
            <person name="Pangilinan J."/>
            <person name="Lipzen A."/>
            <person name="Riley R."/>
            <person name="Grigoriev I.V."/>
            <person name="Spatafora J.W."/>
            <person name="Choi I.-G."/>
        </authorList>
    </citation>
    <scope>NUCLEOTIDE SEQUENCE [LARGE SCALE GENOMIC DNA]</scope>
    <source>
        <strain evidence="1 2">KUC8140</strain>
    </source>
</reference>
<evidence type="ECO:0000313" key="2">
    <source>
        <dbReference type="Proteomes" id="UP000053477"/>
    </source>
</evidence>
<keyword evidence="2" id="KW-1185">Reference proteome</keyword>
<dbReference type="Proteomes" id="UP000053477">
    <property type="component" value="Unassembled WGS sequence"/>
</dbReference>
<accession>A0A0H2S370</accession>
<dbReference type="STRING" id="27342.A0A0H2S370"/>
<sequence length="186" mass="21659">MKSDEYWFEDGNLLLTCDDLLFLVHQSVLSRLSAKFRDVIKKIRVEDTPNVQLKVPGNGKSWTMFLSLVYPSNSGDEHERLSQTEWFIIYDVARLYAFDGIRRVALTEITSNIEKFIDLVKLGKNQFSETAEWCIQGYKGLCERERPLSLDEARELGIEDTVKIAEAREKLIRGATWEEVAERFMW</sequence>
<dbReference type="InParanoid" id="A0A0H2S370"/>
<evidence type="ECO:0008006" key="3">
    <source>
        <dbReference type="Google" id="ProtNLM"/>
    </source>
</evidence>
<proteinExistence type="predicted"/>
<evidence type="ECO:0000313" key="1">
    <source>
        <dbReference type="EMBL" id="KLO16208.1"/>
    </source>
</evidence>
<dbReference type="EMBL" id="KQ085919">
    <property type="protein sequence ID" value="KLO16208.1"/>
    <property type="molecule type" value="Genomic_DNA"/>
</dbReference>
<protein>
    <recommendedName>
        <fullName evidence="3">BTB domain-containing protein</fullName>
    </recommendedName>
</protein>
<dbReference type="OrthoDB" id="2367075at2759"/>
<dbReference type="AlphaFoldDB" id="A0A0H2S370"/>